<dbReference type="SMART" id="SM00220">
    <property type="entry name" value="S_TKc"/>
    <property type="match status" value="1"/>
</dbReference>
<dbReference type="InterPro" id="IPR025287">
    <property type="entry name" value="WAK_GUB"/>
</dbReference>
<feature type="signal peptide" evidence="17">
    <location>
        <begin position="1"/>
        <end position="20"/>
    </location>
</feature>
<evidence type="ECO:0000256" key="11">
    <source>
        <dbReference type="ARBA" id="ARBA00023157"/>
    </source>
</evidence>
<dbReference type="STRING" id="180498.A0A067L3W3"/>
<organism evidence="19 20">
    <name type="scientific">Jatropha curcas</name>
    <name type="common">Barbados nut</name>
    <dbReference type="NCBI Taxonomy" id="180498"/>
    <lineage>
        <taxon>Eukaryota</taxon>
        <taxon>Viridiplantae</taxon>
        <taxon>Streptophyta</taxon>
        <taxon>Embryophyta</taxon>
        <taxon>Tracheophyta</taxon>
        <taxon>Spermatophyta</taxon>
        <taxon>Magnoliopsida</taxon>
        <taxon>eudicotyledons</taxon>
        <taxon>Gunneridae</taxon>
        <taxon>Pentapetalae</taxon>
        <taxon>rosids</taxon>
        <taxon>fabids</taxon>
        <taxon>Malpighiales</taxon>
        <taxon>Euphorbiaceae</taxon>
        <taxon>Crotonoideae</taxon>
        <taxon>Jatropheae</taxon>
        <taxon>Jatropha</taxon>
    </lineage>
</organism>
<evidence type="ECO:0000256" key="3">
    <source>
        <dbReference type="ARBA" id="ARBA00022679"/>
    </source>
</evidence>
<evidence type="ECO:0000256" key="6">
    <source>
        <dbReference type="ARBA" id="ARBA00022741"/>
    </source>
</evidence>
<dbReference type="InterPro" id="IPR011009">
    <property type="entry name" value="Kinase-like_dom_sf"/>
</dbReference>
<dbReference type="Gene3D" id="3.30.200.20">
    <property type="entry name" value="Phosphorylase Kinase, domain 1"/>
    <property type="match status" value="1"/>
</dbReference>
<dbReference type="InterPro" id="IPR013695">
    <property type="entry name" value="WAK"/>
</dbReference>
<dbReference type="OrthoDB" id="4062651at2759"/>
<evidence type="ECO:0000256" key="16">
    <source>
        <dbReference type="SAM" id="Phobius"/>
    </source>
</evidence>
<keyword evidence="8" id="KW-0067">ATP-binding</keyword>
<sequence length="692" mass="78128">MLSLIIKLLLVLQIIELTTTALSVKRHCQSAKCGGVDIQYPFGTRFECSMNIWFLINCSGERPILSSIGLEVIKIEYSNSRLLVKSPLISNNCSDHKSGQNVTFRGTPFTFSGFNRFVVVGCNGSALLTHAEPSIIGCQPTCSNKRVAREEEASPCVGNMCCQTSIPYFLQVFSPRFQEVGEGENSCMITFIAEETWMKDNVKDPNRVQEWEYVHVLLDWKINASDLGWLGIDGETTDVFTDYYDGIDFPYPKNTFLMCRGGFTGNPYLPEGCIDVNECLEPKVHRQCRGFCTNTRGSYKCMGGIIIIATSGGFILLILGILIWWLSKFIKKRKEINQKRKFFKQNGGLLLRHQQTGSSVEKIKIFTSRELEKATDHFNVNRILGQGGQGTVYKGMLVDGRIVAVKKSEKVSEAKIQEFSNEVFILSQINHRNVVKLLGCCLETEVPLLVYEFIPNGTLYHYLHENNEEFQLSWKMRFQIATEVSEVLFYLHSAASLPIYHRDIKSTNILLDEMYRAKVSDFGISRSIEVDQTHLTTHVLGTFGYVDPEYFQSRKFTEKSDVYSFGVVLVELLTGTKPVSSTRVQEGVGLAAHFIRSMQDEKLLDVIDPRIKDQCDMEQVMIVANLARQCLNPNGKHRPTMKELTIQLEGIRMSQKDSIVQTNNTSDIESEPSEDSYSSRISSSASPRAPDV</sequence>
<protein>
    <recommendedName>
        <fullName evidence="18">Protein kinase domain-containing protein</fullName>
    </recommendedName>
</protein>
<dbReference type="PANTHER" id="PTHR27005">
    <property type="entry name" value="WALL-ASSOCIATED RECEPTOR KINASE-LIKE 21"/>
    <property type="match status" value="1"/>
</dbReference>
<dbReference type="CDD" id="cd14066">
    <property type="entry name" value="STKc_IRAK"/>
    <property type="match status" value="1"/>
</dbReference>
<evidence type="ECO:0000256" key="8">
    <source>
        <dbReference type="ARBA" id="ARBA00022840"/>
    </source>
</evidence>
<evidence type="ECO:0000259" key="18">
    <source>
        <dbReference type="PROSITE" id="PS50011"/>
    </source>
</evidence>
<dbReference type="InterPro" id="IPR008271">
    <property type="entry name" value="Ser/Thr_kinase_AS"/>
</dbReference>
<name>A0A067L3W3_JATCU</name>
<dbReference type="Proteomes" id="UP000027138">
    <property type="component" value="Unassembled WGS sequence"/>
</dbReference>
<comment type="catalytic activity">
    <reaction evidence="13">
        <text>L-seryl-[protein] + ATP = O-phospho-L-seryl-[protein] + ADP + H(+)</text>
        <dbReference type="Rhea" id="RHEA:17989"/>
        <dbReference type="Rhea" id="RHEA-COMP:9863"/>
        <dbReference type="Rhea" id="RHEA-COMP:11604"/>
        <dbReference type="ChEBI" id="CHEBI:15378"/>
        <dbReference type="ChEBI" id="CHEBI:29999"/>
        <dbReference type="ChEBI" id="CHEBI:30616"/>
        <dbReference type="ChEBI" id="CHEBI:83421"/>
        <dbReference type="ChEBI" id="CHEBI:456216"/>
    </reaction>
</comment>
<accession>A0A067L3W3</accession>
<dbReference type="FunFam" id="3.30.200.20:FF:000043">
    <property type="entry name" value="Wall-associated receptor kinase 2"/>
    <property type="match status" value="1"/>
</dbReference>
<comment type="subcellular location">
    <subcellularLocation>
        <location evidence="1">Membrane</location>
        <topology evidence="1">Single-pass type I membrane protein</topology>
    </subcellularLocation>
</comment>
<dbReference type="Pfam" id="PF08488">
    <property type="entry name" value="WAK"/>
    <property type="match status" value="1"/>
</dbReference>
<reference evidence="19 20" key="1">
    <citation type="journal article" date="2014" name="PLoS ONE">
        <title>Global Analysis of Gene Expression Profiles in Physic Nut (Jatropha curcas L.) Seedlings Exposed to Salt Stress.</title>
        <authorList>
            <person name="Zhang L."/>
            <person name="Zhang C."/>
            <person name="Wu P."/>
            <person name="Chen Y."/>
            <person name="Li M."/>
            <person name="Jiang H."/>
            <person name="Wu G."/>
        </authorList>
    </citation>
    <scope>NUCLEOTIDE SEQUENCE [LARGE SCALE GENOMIC DNA]</scope>
    <source>
        <strain evidence="20">cv. GZQX0401</strain>
        <tissue evidence="19">Young leaves</tissue>
    </source>
</reference>
<evidence type="ECO:0000256" key="17">
    <source>
        <dbReference type="SAM" id="SignalP"/>
    </source>
</evidence>
<dbReference type="GO" id="GO:0005886">
    <property type="term" value="C:plasma membrane"/>
    <property type="evidence" value="ECO:0007669"/>
    <property type="project" value="TreeGrafter"/>
</dbReference>
<evidence type="ECO:0000256" key="9">
    <source>
        <dbReference type="ARBA" id="ARBA00022989"/>
    </source>
</evidence>
<dbReference type="GO" id="GO:0030247">
    <property type="term" value="F:polysaccharide binding"/>
    <property type="evidence" value="ECO:0007669"/>
    <property type="project" value="InterPro"/>
</dbReference>
<gene>
    <name evidence="19" type="ORF">JCGZ_26946</name>
</gene>
<dbReference type="FunFam" id="1.10.510.10:FF:000084">
    <property type="entry name" value="Wall-associated receptor kinase 2"/>
    <property type="match status" value="1"/>
</dbReference>
<dbReference type="PANTHER" id="PTHR27005:SF335">
    <property type="entry name" value="PROTEIN KINASE DOMAIN-CONTAINING PROTEIN"/>
    <property type="match status" value="1"/>
</dbReference>
<keyword evidence="12" id="KW-0325">Glycoprotein</keyword>
<dbReference type="InterPro" id="IPR000719">
    <property type="entry name" value="Prot_kinase_dom"/>
</dbReference>
<keyword evidence="3" id="KW-0808">Transferase</keyword>
<keyword evidence="7" id="KW-0418">Kinase</keyword>
<dbReference type="Pfam" id="PF07714">
    <property type="entry name" value="PK_Tyr_Ser-Thr"/>
    <property type="match status" value="1"/>
</dbReference>
<keyword evidence="11" id="KW-1015">Disulfide bond</keyword>
<dbReference type="GO" id="GO:0005524">
    <property type="term" value="F:ATP binding"/>
    <property type="evidence" value="ECO:0007669"/>
    <property type="project" value="UniProtKB-KW"/>
</dbReference>
<evidence type="ECO:0000256" key="10">
    <source>
        <dbReference type="ARBA" id="ARBA00023136"/>
    </source>
</evidence>
<evidence type="ECO:0000256" key="14">
    <source>
        <dbReference type="ARBA" id="ARBA00047951"/>
    </source>
</evidence>
<evidence type="ECO:0000256" key="13">
    <source>
        <dbReference type="ARBA" id="ARBA00047558"/>
    </source>
</evidence>
<dbReference type="CDD" id="cd00054">
    <property type="entry name" value="EGF_CA"/>
    <property type="match status" value="1"/>
</dbReference>
<comment type="catalytic activity">
    <reaction evidence="14">
        <text>L-threonyl-[protein] + ATP = O-phospho-L-threonyl-[protein] + ADP + H(+)</text>
        <dbReference type="Rhea" id="RHEA:46608"/>
        <dbReference type="Rhea" id="RHEA-COMP:11060"/>
        <dbReference type="Rhea" id="RHEA-COMP:11605"/>
        <dbReference type="ChEBI" id="CHEBI:15378"/>
        <dbReference type="ChEBI" id="CHEBI:30013"/>
        <dbReference type="ChEBI" id="CHEBI:30616"/>
        <dbReference type="ChEBI" id="CHEBI:61977"/>
        <dbReference type="ChEBI" id="CHEBI:456216"/>
    </reaction>
</comment>
<feature type="region of interest" description="Disordered" evidence="15">
    <location>
        <begin position="655"/>
        <end position="692"/>
    </location>
</feature>
<keyword evidence="2" id="KW-0723">Serine/threonine-protein kinase</keyword>
<evidence type="ECO:0000256" key="5">
    <source>
        <dbReference type="ARBA" id="ARBA00022729"/>
    </source>
</evidence>
<proteinExistence type="predicted"/>
<keyword evidence="10 16" id="KW-0472">Membrane</keyword>
<evidence type="ECO:0000256" key="1">
    <source>
        <dbReference type="ARBA" id="ARBA00004479"/>
    </source>
</evidence>
<feature type="domain" description="Protein kinase" evidence="18">
    <location>
        <begin position="378"/>
        <end position="660"/>
    </location>
</feature>
<keyword evidence="6" id="KW-0547">Nucleotide-binding</keyword>
<feature type="chain" id="PRO_5001644292" description="Protein kinase domain-containing protein" evidence="17">
    <location>
        <begin position="21"/>
        <end position="692"/>
    </location>
</feature>
<feature type="compositionally biased region" description="Low complexity" evidence="15">
    <location>
        <begin position="675"/>
        <end position="692"/>
    </location>
</feature>
<dbReference type="PROSITE" id="PS00108">
    <property type="entry name" value="PROTEIN_KINASE_ST"/>
    <property type="match status" value="1"/>
</dbReference>
<dbReference type="EMBL" id="KK914317">
    <property type="protein sequence ID" value="KDP41928.1"/>
    <property type="molecule type" value="Genomic_DNA"/>
</dbReference>
<evidence type="ECO:0000256" key="15">
    <source>
        <dbReference type="SAM" id="MobiDB-lite"/>
    </source>
</evidence>
<feature type="transmembrane region" description="Helical" evidence="16">
    <location>
        <begin position="302"/>
        <end position="326"/>
    </location>
</feature>
<dbReference type="PROSITE" id="PS50011">
    <property type="entry name" value="PROTEIN_KINASE_DOM"/>
    <property type="match status" value="1"/>
</dbReference>
<evidence type="ECO:0000256" key="4">
    <source>
        <dbReference type="ARBA" id="ARBA00022692"/>
    </source>
</evidence>
<dbReference type="GO" id="GO:0005509">
    <property type="term" value="F:calcium ion binding"/>
    <property type="evidence" value="ECO:0007669"/>
    <property type="project" value="InterPro"/>
</dbReference>
<keyword evidence="5 17" id="KW-0732">Signal</keyword>
<evidence type="ECO:0000313" key="20">
    <source>
        <dbReference type="Proteomes" id="UP000027138"/>
    </source>
</evidence>
<dbReference type="GO" id="GO:0004674">
    <property type="term" value="F:protein serine/threonine kinase activity"/>
    <property type="evidence" value="ECO:0007669"/>
    <property type="project" value="UniProtKB-KW"/>
</dbReference>
<keyword evidence="20" id="KW-1185">Reference proteome</keyword>
<dbReference type="InterPro" id="IPR001245">
    <property type="entry name" value="Ser-Thr/Tyr_kinase_cat_dom"/>
</dbReference>
<evidence type="ECO:0000313" key="19">
    <source>
        <dbReference type="EMBL" id="KDP41928.1"/>
    </source>
</evidence>
<dbReference type="Gene3D" id="1.10.510.10">
    <property type="entry name" value="Transferase(Phosphotransferase) domain 1"/>
    <property type="match status" value="1"/>
</dbReference>
<dbReference type="InterPro" id="IPR018097">
    <property type="entry name" value="EGF_Ca-bd_CS"/>
</dbReference>
<evidence type="ECO:0000256" key="2">
    <source>
        <dbReference type="ARBA" id="ARBA00022527"/>
    </source>
</evidence>
<feature type="compositionally biased region" description="Polar residues" evidence="15">
    <location>
        <begin position="656"/>
        <end position="665"/>
    </location>
</feature>
<evidence type="ECO:0000256" key="12">
    <source>
        <dbReference type="ARBA" id="ARBA00023180"/>
    </source>
</evidence>
<dbReference type="SUPFAM" id="SSF56112">
    <property type="entry name" value="Protein kinase-like (PK-like)"/>
    <property type="match status" value="1"/>
</dbReference>
<dbReference type="Gene3D" id="2.10.25.10">
    <property type="entry name" value="Laminin"/>
    <property type="match status" value="1"/>
</dbReference>
<keyword evidence="4 16" id="KW-0812">Transmembrane</keyword>
<keyword evidence="9 16" id="KW-1133">Transmembrane helix</keyword>
<evidence type="ECO:0000256" key="7">
    <source>
        <dbReference type="ARBA" id="ARBA00022777"/>
    </source>
</evidence>
<dbReference type="InterPro" id="IPR045274">
    <property type="entry name" value="WAK-like"/>
</dbReference>
<dbReference type="Pfam" id="PF13947">
    <property type="entry name" value="GUB_WAK_bind"/>
    <property type="match status" value="1"/>
</dbReference>
<dbReference type="AlphaFoldDB" id="A0A067L3W3"/>
<dbReference type="PROSITE" id="PS01187">
    <property type="entry name" value="EGF_CA"/>
    <property type="match status" value="1"/>
</dbReference>
<dbReference type="GO" id="GO:0007166">
    <property type="term" value="P:cell surface receptor signaling pathway"/>
    <property type="evidence" value="ECO:0007669"/>
    <property type="project" value="InterPro"/>
</dbReference>